<reference evidence="1" key="1">
    <citation type="submission" date="2023-05" db="EMBL/GenBank/DDBJ databases">
        <title>Nepenthes gracilis genome sequencing.</title>
        <authorList>
            <person name="Fukushima K."/>
        </authorList>
    </citation>
    <scope>NUCLEOTIDE SEQUENCE</scope>
    <source>
        <strain evidence="1">SING2019-196</strain>
    </source>
</reference>
<proteinExistence type="predicted"/>
<gene>
    <name evidence="1" type="ORF">Nepgr_001999</name>
</gene>
<protein>
    <submittedName>
        <fullName evidence="1">Uncharacterized protein</fullName>
    </submittedName>
</protein>
<organism evidence="1 2">
    <name type="scientific">Nepenthes gracilis</name>
    <name type="common">Slender pitcher plant</name>
    <dbReference type="NCBI Taxonomy" id="150966"/>
    <lineage>
        <taxon>Eukaryota</taxon>
        <taxon>Viridiplantae</taxon>
        <taxon>Streptophyta</taxon>
        <taxon>Embryophyta</taxon>
        <taxon>Tracheophyta</taxon>
        <taxon>Spermatophyta</taxon>
        <taxon>Magnoliopsida</taxon>
        <taxon>eudicotyledons</taxon>
        <taxon>Gunneridae</taxon>
        <taxon>Pentapetalae</taxon>
        <taxon>Caryophyllales</taxon>
        <taxon>Nepenthaceae</taxon>
        <taxon>Nepenthes</taxon>
    </lineage>
</organism>
<accession>A0AAD3P758</accession>
<dbReference type="Proteomes" id="UP001279734">
    <property type="component" value="Unassembled WGS sequence"/>
</dbReference>
<evidence type="ECO:0000313" key="2">
    <source>
        <dbReference type="Proteomes" id="UP001279734"/>
    </source>
</evidence>
<comment type="caution">
    <text evidence="1">The sequence shown here is derived from an EMBL/GenBank/DDBJ whole genome shotgun (WGS) entry which is preliminary data.</text>
</comment>
<dbReference type="AlphaFoldDB" id="A0AAD3P758"/>
<name>A0AAD3P758_NEPGR</name>
<dbReference type="EMBL" id="BSYO01000002">
    <property type="protein sequence ID" value="GMH00160.1"/>
    <property type="molecule type" value="Genomic_DNA"/>
</dbReference>
<sequence>MQLFPFLRHLHSCNDLNYMDYKSASGHSRISQHDHLYPDSSCRSISSTSKAIGSVGLSKVLCKHSGFESIEVFGLLCLLESLFAACCPLSFEVWEAPVLPNKTLCLLNY</sequence>
<evidence type="ECO:0000313" key="1">
    <source>
        <dbReference type="EMBL" id="GMH00160.1"/>
    </source>
</evidence>
<keyword evidence="2" id="KW-1185">Reference proteome</keyword>